<keyword evidence="2" id="KW-1185">Reference proteome</keyword>
<organism evidence="1 2">
    <name type="scientific">Edaphobacter aggregans</name>
    <dbReference type="NCBI Taxonomy" id="570835"/>
    <lineage>
        <taxon>Bacteria</taxon>
        <taxon>Pseudomonadati</taxon>
        <taxon>Acidobacteriota</taxon>
        <taxon>Terriglobia</taxon>
        <taxon>Terriglobales</taxon>
        <taxon>Acidobacteriaceae</taxon>
        <taxon>Edaphobacter</taxon>
    </lineage>
</organism>
<gene>
    <name evidence="1" type="ORF">EDE15_3174</name>
</gene>
<dbReference type="RefSeq" id="WP_125486106.1">
    <property type="nucleotide sequence ID" value="NZ_RSDW01000001.1"/>
</dbReference>
<sequence>MTPPYRPSQGDPTSRFVLFVAAFLIIVGISSQASQSSASIKSMCVCVPARAGLIMKSALARTQARSTKPFTTRATVTQ</sequence>
<name>A0A428MLD1_9BACT</name>
<comment type="caution">
    <text evidence="1">The sequence shown here is derived from an EMBL/GenBank/DDBJ whole genome shotgun (WGS) entry which is preliminary data.</text>
</comment>
<evidence type="ECO:0000313" key="1">
    <source>
        <dbReference type="EMBL" id="RSL17639.1"/>
    </source>
</evidence>
<proteinExistence type="predicted"/>
<protein>
    <submittedName>
        <fullName evidence="1">Uncharacterized protein</fullName>
    </submittedName>
</protein>
<dbReference type="AlphaFoldDB" id="A0A428MLD1"/>
<evidence type="ECO:0000313" key="2">
    <source>
        <dbReference type="Proteomes" id="UP000269669"/>
    </source>
</evidence>
<reference evidence="1 2" key="1">
    <citation type="submission" date="2018-12" db="EMBL/GenBank/DDBJ databases">
        <title>Sequencing of bacterial isolates from soil warming experiment in Harvard Forest, Massachusetts, USA.</title>
        <authorList>
            <person name="Deangelis K."/>
        </authorList>
    </citation>
    <scope>NUCLEOTIDE SEQUENCE [LARGE SCALE GENOMIC DNA]</scope>
    <source>
        <strain evidence="1 2">EB153</strain>
    </source>
</reference>
<dbReference type="Proteomes" id="UP000269669">
    <property type="component" value="Unassembled WGS sequence"/>
</dbReference>
<dbReference type="EMBL" id="RSDW01000001">
    <property type="protein sequence ID" value="RSL17639.1"/>
    <property type="molecule type" value="Genomic_DNA"/>
</dbReference>
<dbReference type="OrthoDB" id="9969635at2"/>
<accession>A0A428MLD1</accession>